<name>S4PQH1_9LACO</name>
<dbReference type="InterPro" id="IPR001387">
    <property type="entry name" value="Cro/C1-type_HTH"/>
</dbReference>
<dbReference type="AlphaFoldDB" id="S4PQH1"/>
<organism evidence="3 4">
    <name type="scientific">Lentilactobacillus otakiensis DSM 19908 = JCM 15040</name>
    <dbReference type="NCBI Taxonomy" id="1423780"/>
    <lineage>
        <taxon>Bacteria</taxon>
        <taxon>Bacillati</taxon>
        <taxon>Bacillota</taxon>
        <taxon>Bacilli</taxon>
        <taxon>Lactobacillales</taxon>
        <taxon>Lactobacillaceae</taxon>
        <taxon>Lentilactobacillus</taxon>
    </lineage>
</organism>
<comment type="caution">
    <text evidence="3">The sequence shown here is derived from an EMBL/GenBank/DDBJ whole genome shotgun (WGS) entry which is preliminary data.</text>
</comment>
<evidence type="ECO:0000259" key="2">
    <source>
        <dbReference type="PROSITE" id="PS50943"/>
    </source>
</evidence>
<dbReference type="PANTHER" id="PTHR46558">
    <property type="entry name" value="TRACRIPTIONAL REGULATORY PROTEIN-RELATED-RELATED"/>
    <property type="match status" value="1"/>
</dbReference>
<dbReference type="OrthoDB" id="9805856at2"/>
<dbReference type="PROSITE" id="PS50943">
    <property type="entry name" value="HTH_CROC1"/>
    <property type="match status" value="1"/>
</dbReference>
<dbReference type="RefSeq" id="WP_020281675.1">
    <property type="nucleotide sequence ID" value="NZ_AZED01000008.1"/>
</dbReference>
<keyword evidence="4" id="KW-1185">Reference proteome</keyword>
<accession>S4PQH1</accession>
<dbReference type="SUPFAM" id="SSF47413">
    <property type="entry name" value="lambda repressor-like DNA-binding domains"/>
    <property type="match status" value="1"/>
</dbReference>
<dbReference type="eggNOG" id="COG1476">
    <property type="taxonomic scope" value="Bacteria"/>
</dbReference>
<protein>
    <recommendedName>
        <fullName evidence="2">HTH cro/C1-type domain-containing protein</fullName>
    </recommendedName>
</protein>
<dbReference type="Pfam" id="PF12844">
    <property type="entry name" value="HTH_19"/>
    <property type="match status" value="1"/>
</dbReference>
<dbReference type="STRING" id="1423780.FD05_GL000048"/>
<dbReference type="Gene3D" id="1.10.260.40">
    <property type="entry name" value="lambda repressor-like DNA-binding domains"/>
    <property type="match status" value="1"/>
</dbReference>
<dbReference type="SMART" id="SM00530">
    <property type="entry name" value="HTH_XRE"/>
    <property type="match status" value="1"/>
</dbReference>
<reference evidence="4" key="1">
    <citation type="journal article" date="2013" name="Genome Announc.">
        <title>Draft Genome Sequence of D-Branched-Chain Amino Acid Producer Lactobacillus otakiensis JCM 15040T, Isolated from a Traditional Japanese Pickle.</title>
        <authorList>
            <person name="Doi K."/>
            <person name="Mori K."/>
            <person name="Mutaguchi Y."/>
            <person name="Tashiro K."/>
            <person name="Fujino Y."/>
            <person name="Ohmori T."/>
            <person name="Kuhara S."/>
            <person name="Ohshima T."/>
        </authorList>
    </citation>
    <scope>NUCLEOTIDE SEQUENCE [LARGE SCALE GENOMIC DNA]</scope>
    <source>
        <strain evidence="4">JCM 15040</strain>
    </source>
</reference>
<dbReference type="PANTHER" id="PTHR46558:SF15">
    <property type="entry name" value="HELIX-TURN-HELIX DOMAIN PROTEIN"/>
    <property type="match status" value="1"/>
</dbReference>
<gene>
    <name evidence="3" type="ORF">LOT_1773</name>
</gene>
<dbReference type="GO" id="GO:0003677">
    <property type="term" value="F:DNA binding"/>
    <property type="evidence" value="ECO:0007669"/>
    <property type="project" value="UniProtKB-KW"/>
</dbReference>
<evidence type="ECO:0000256" key="1">
    <source>
        <dbReference type="ARBA" id="ARBA00023125"/>
    </source>
</evidence>
<keyword evidence="1" id="KW-0238">DNA-binding</keyword>
<dbReference type="PATRIC" id="fig|1423780.4.peg.48"/>
<dbReference type="GeneID" id="301047348"/>
<dbReference type="Proteomes" id="UP000016361">
    <property type="component" value="Unassembled WGS sequence"/>
</dbReference>
<evidence type="ECO:0000313" key="4">
    <source>
        <dbReference type="Proteomes" id="UP000016361"/>
    </source>
</evidence>
<sequence>MEISKQLRFYRSQNHLTQDAVAHALNISRKTVSGWENGRSKPDIVCTAKLCRLYGISFEELITAGKQ</sequence>
<evidence type="ECO:0000313" key="3">
    <source>
        <dbReference type="EMBL" id="GAD17235.1"/>
    </source>
</evidence>
<feature type="domain" description="HTH cro/C1-type" evidence="2">
    <location>
        <begin position="7"/>
        <end position="61"/>
    </location>
</feature>
<proteinExistence type="predicted"/>
<dbReference type="CDD" id="cd00093">
    <property type="entry name" value="HTH_XRE"/>
    <property type="match status" value="1"/>
</dbReference>
<dbReference type="InterPro" id="IPR010982">
    <property type="entry name" value="Lambda_DNA-bd_dom_sf"/>
</dbReference>
<dbReference type="EMBL" id="BASH01000006">
    <property type="protein sequence ID" value="GAD17235.1"/>
    <property type="molecule type" value="Genomic_DNA"/>
</dbReference>